<evidence type="ECO:0000256" key="1">
    <source>
        <dbReference type="ARBA" id="ARBA00002397"/>
    </source>
</evidence>
<dbReference type="InterPro" id="IPR007809">
    <property type="entry name" value="FlgN-like"/>
</dbReference>
<evidence type="ECO:0000313" key="6">
    <source>
        <dbReference type="Proteomes" id="UP000320386"/>
    </source>
</evidence>
<evidence type="ECO:0000256" key="3">
    <source>
        <dbReference type="ARBA" id="ARBA00022795"/>
    </source>
</evidence>
<dbReference type="AlphaFoldDB" id="A0A518BYZ6"/>
<dbReference type="GO" id="GO:0044780">
    <property type="term" value="P:bacterial-type flagellum assembly"/>
    <property type="evidence" value="ECO:0007669"/>
    <property type="project" value="InterPro"/>
</dbReference>
<dbReference type="EMBL" id="CP036280">
    <property type="protein sequence ID" value="QDU72193.1"/>
    <property type="molecule type" value="Genomic_DNA"/>
</dbReference>
<dbReference type="KEGG" id="mcad:Pan265_20560"/>
<feature type="region of interest" description="Disordered" evidence="4">
    <location>
        <begin position="110"/>
        <end position="133"/>
    </location>
</feature>
<keyword evidence="6" id="KW-1185">Reference proteome</keyword>
<gene>
    <name evidence="5" type="ORF">Pan265_20560</name>
</gene>
<keyword evidence="3" id="KW-1005">Bacterial flagellum biogenesis</keyword>
<feature type="region of interest" description="Disordered" evidence="4">
    <location>
        <begin position="143"/>
        <end position="162"/>
    </location>
</feature>
<proteinExistence type="inferred from homology"/>
<comment type="function">
    <text evidence="1">Required for the efficient initiation of filament assembly.</text>
</comment>
<dbReference type="Gene3D" id="1.20.58.300">
    <property type="entry name" value="FlgN-like"/>
    <property type="match status" value="1"/>
</dbReference>
<evidence type="ECO:0000256" key="4">
    <source>
        <dbReference type="SAM" id="MobiDB-lite"/>
    </source>
</evidence>
<reference evidence="5 6" key="1">
    <citation type="submission" date="2019-02" db="EMBL/GenBank/DDBJ databases">
        <title>Deep-cultivation of Planctomycetes and their phenomic and genomic characterization uncovers novel biology.</title>
        <authorList>
            <person name="Wiegand S."/>
            <person name="Jogler M."/>
            <person name="Boedeker C."/>
            <person name="Pinto D."/>
            <person name="Vollmers J."/>
            <person name="Rivas-Marin E."/>
            <person name="Kohn T."/>
            <person name="Peeters S.H."/>
            <person name="Heuer A."/>
            <person name="Rast P."/>
            <person name="Oberbeckmann S."/>
            <person name="Bunk B."/>
            <person name="Jeske O."/>
            <person name="Meyerdierks A."/>
            <person name="Storesund J.E."/>
            <person name="Kallscheuer N."/>
            <person name="Luecker S."/>
            <person name="Lage O.M."/>
            <person name="Pohl T."/>
            <person name="Merkel B.J."/>
            <person name="Hornburger P."/>
            <person name="Mueller R.-W."/>
            <person name="Bruemmer F."/>
            <person name="Labrenz M."/>
            <person name="Spormann A.M."/>
            <person name="Op den Camp H."/>
            <person name="Overmann J."/>
            <person name="Amann R."/>
            <person name="Jetten M.S.M."/>
            <person name="Mascher T."/>
            <person name="Medema M.H."/>
            <person name="Devos D.P."/>
            <person name="Kaster A.-K."/>
            <person name="Ovreas L."/>
            <person name="Rohde M."/>
            <person name="Galperin M.Y."/>
            <person name="Jogler C."/>
        </authorList>
    </citation>
    <scope>NUCLEOTIDE SEQUENCE [LARGE SCALE GENOMIC DNA]</scope>
    <source>
        <strain evidence="5 6">Pan265</strain>
    </source>
</reference>
<name>A0A518BYZ6_9BACT</name>
<dbReference type="SUPFAM" id="SSF140566">
    <property type="entry name" value="FlgN-like"/>
    <property type="match status" value="1"/>
</dbReference>
<protein>
    <submittedName>
        <fullName evidence="5">FlgN protein</fullName>
    </submittedName>
</protein>
<evidence type="ECO:0000313" key="5">
    <source>
        <dbReference type="EMBL" id="QDU72193.1"/>
    </source>
</evidence>
<feature type="compositionally biased region" description="Polar residues" evidence="4">
    <location>
        <begin position="153"/>
        <end position="162"/>
    </location>
</feature>
<evidence type="ECO:0000256" key="2">
    <source>
        <dbReference type="ARBA" id="ARBA00007703"/>
    </source>
</evidence>
<organism evidence="5 6">
    <name type="scientific">Mucisphaera calidilacus</name>
    <dbReference type="NCBI Taxonomy" id="2527982"/>
    <lineage>
        <taxon>Bacteria</taxon>
        <taxon>Pseudomonadati</taxon>
        <taxon>Planctomycetota</taxon>
        <taxon>Phycisphaerae</taxon>
        <taxon>Phycisphaerales</taxon>
        <taxon>Phycisphaeraceae</taxon>
        <taxon>Mucisphaera</taxon>
    </lineage>
</organism>
<dbReference type="InterPro" id="IPR036679">
    <property type="entry name" value="FlgN-like_sf"/>
</dbReference>
<accession>A0A518BYZ6</accession>
<sequence>MTGDSNDISIKDAQALLDLVAQQRDLYQTLRLLSNQQNDYITKGQTEKLLSLLTRRQTLLDELRSVAEKIRPFRESWDQVRADLSEPNRLKLRAILDETDTLMRDIMERDRSDGDRLKQAQSSAKARMSRVGTARHAVRAYQGNAGAAYAPPASNSITDSQG</sequence>
<comment type="similarity">
    <text evidence="2">Belongs to the FlgN family.</text>
</comment>
<dbReference type="Pfam" id="PF05130">
    <property type="entry name" value="FlgN"/>
    <property type="match status" value="1"/>
</dbReference>
<dbReference type="Proteomes" id="UP000320386">
    <property type="component" value="Chromosome"/>
</dbReference>
<dbReference type="RefSeq" id="WP_145446367.1">
    <property type="nucleotide sequence ID" value="NZ_CP036280.1"/>
</dbReference>